<keyword evidence="3" id="KW-1185">Reference proteome</keyword>
<evidence type="ECO:0000259" key="1">
    <source>
        <dbReference type="Pfam" id="PF07883"/>
    </source>
</evidence>
<protein>
    <submittedName>
        <fullName evidence="2">Cupin domain-containing protein</fullName>
    </submittedName>
</protein>
<dbReference type="Pfam" id="PF07883">
    <property type="entry name" value="Cupin_2"/>
    <property type="match status" value="1"/>
</dbReference>
<dbReference type="CDD" id="cd02236">
    <property type="entry name" value="cupin_CV2614-like"/>
    <property type="match status" value="1"/>
</dbReference>
<comment type="caution">
    <text evidence="2">The sequence shown here is derived from an EMBL/GenBank/DDBJ whole genome shotgun (WGS) entry which is preliminary data.</text>
</comment>
<dbReference type="InterPro" id="IPR013096">
    <property type="entry name" value="Cupin_2"/>
</dbReference>
<dbReference type="Proteomes" id="UP001139103">
    <property type="component" value="Unassembled WGS sequence"/>
</dbReference>
<feature type="domain" description="Cupin type-2" evidence="1">
    <location>
        <begin position="63"/>
        <end position="131"/>
    </location>
</feature>
<evidence type="ECO:0000313" key="3">
    <source>
        <dbReference type="Proteomes" id="UP001139103"/>
    </source>
</evidence>
<evidence type="ECO:0000313" key="2">
    <source>
        <dbReference type="EMBL" id="MCC9627718.1"/>
    </source>
</evidence>
<accession>A0A9X1SEZ0</accession>
<name>A0A9X1SEZ0_9BACT</name>
<proteinExistence type="predicted"/>
<dbReference type="InterPro" id="IPR011051">
    <property type="entry name" value="RmlC_Cupin_sf"/>
</dbReference>
<organism evidence="2 3">
    <name type="scientific">Blastopirellula sediminis</name>
    <dbReference type="NCBI Taxonomy" id="2894196"/>
    <lineage>
        <taxon>Bacteria</taxon>
        <taxon>Pseudomonadati</taxon>
        <taxon>Planctomycetota</taxon>
        <taxon>Planctomycetia</taxon>
        <taxon>Pirellulales</taxon>
        <taxon>Pirellulaceae</taxon>
        <taxon>Blastopirellula</taxon>
    </lineage>
</organism>
<dbReference type="SUPFAM" id="SSF51182">
    <property type="entry name" value="RmlC-like cupins"/>
    <property type="match status" value="1"/>
</dbReference>
<dbReference type="AlphaFoldDB" id="A0A9X1SEZ0"/>
<sequence length="156" mass="16796">MNRFTKTVLFSLGLVVVVGLGVAWAHEDGVLKVTVVAKSTKSWDGEPLPAYPSGQPEITILRIIIPAGEKTPLHTHGVINAGVLLRGELVVHKEEGKSLTLKAGDSLIELVNKPHWGQNDGKVDAEILVFYAGVEGKGITNILDDHAEHDKPAKKE</sequence>
<dbReference type="RefSeq" id="WP_230216337.1">
    <property type="nucleotide sequence ID" value="NZ_JAJKFT010000004.1"/>
</dbReference>
<reference evidence="2" key="1">
    <citation type="submission" date="2021-11" db="EMBL/GenBank/DDBJ databases">
        <title>Genome sequence.</title>
        <authorList>
            <person name="Sun Q."/>
        </authorList>
    </citation>
    <scope>NUCLEOTIDE SEQUENCE</scope>
    <source>
        <strain evidence="2">JC732</strain>
    </source>
</reference>
<dbReference type="Gene3D" id="2.60.120.10">
    <property type="entry name" value="Jelly Rolls"/>
    <property type="match status" value="1"/>
</dbReference>
<dbReference type="EMBL" id="JAJKFT010000004">
    <property type="protein sequence ID" value="MCC9627718.1"/>
    <property type="molecule type" value="Genomic_DNA"/>
</dbReference>
<dbReference type="InterPro" id="IPR014710">
    <property type="entry name" value="RmlC-like_jellyroll"/>
</dbReference>
<gene>
    <name evidence="2" type="ORF">LOC68_04875</name>
</gene>